<evidence type="ECO:0000256" key="11">
    <source>
        <dbReference type="HAMAP-Rule" id="MF_01211"/>
    </source>
</evidence>
<dbReference type="Gene3D" id="2.10.240.10">
    <property type="entry name" value="Dihydroorotate dehydrogenase, electron transfer subunit"/>
    <property type="match status" value="1"/>
</dbReference>
<evidence type="ECO:0000256" key="7">
    <source>
        <dbReference type="ARBA" id="ARBA00022975"/>
    </source>
</evidence>
<dbReference type="NCBIfam" id="NF000799">
    <property type="entry name" value="PRK00054.1-4"/>
    <property type="match status" value="1"/>
</dbReference>
<dbReference type="Gene3D" id="2.40.30.10">
    <property type="entry name" value="Translation factors"/>
    <property type="match status" value="1"/>
</dbReference>
<reference evidence="13 14" key="1">
    <citation type="submission" date="2020-01" db="EMBL/GenBank/DDBJ databases">
        <title>A novel Bacillus sp. from Pasinler.</title>
        <authorList>
            <person name="Adiguzel A."/>
            <person name="Ay H."/>
            <person name="Baltaci M.O."/>
        </authorList>
    </citation>
    <scope>NUCLEOTIDE SEQUENCE [LARGE SCALE GENOMIC DNA]</scope>
    <source>
        <strain evidence="13 14">P1</strain>
    </source>
</reference>
<dbReference type="SUPFAM" id="SSF63380">
    <property type="entry name" value="Riboflavin synthase domain-like"/>
    <property type="match status" value="1"/>
</dbReference>
<dbReference type="EMBL" id="JAACYS010000001">
    <property type="protein sequence ID" value="NCU16218.1"/>
    <property type="molecule type" value="Genomic_DNA"/>
</dbReference>
<dbReference type="HAMAP" id="MF_01211">
    <property type="entry name" value="DHODB_Fe_S_bind"/>
    <property type="match status" value="1"/>
</dbReference>
<comment type="caution">
    <text evidence="13">The sequence shown here is derived from an EMBL/GenBank/DDBJ whole genome shotgun (WGS) entry which is preliminary data.</text>
</comment>
<dbReference type="PIRSF" id="PIRSF006816">
    <property type="entry name" value="Cyc3_hyd_g"/>
    <property type="match status" value="1"/>
</dbReference>
<feature type="binding site" evidence="11">
    <location>
        <begin position="70"/>
        <end position="72"/>
    </location>
    <ligand>
        <name>FAD</name>
        <dbReference type="ChEBI" id="CHEBI:57692"/>
    </ligand>
</feature>
<dbReference type="RefSeq" id="WP_161919054.1">
    <property type="nucleotide sequence ID" value="NZ_JAACYS010000001.1"/>
</dbReference>
<dbReference type="CDD" id="cd06218">
    <property type="entry name" value="DHOD_e_trans"/>
    <property type="match status" value="1"/>
</dbReference>
<organism evidence="13 14">
    <name type="scientific">Pallidibacillus pasinlerensis</name>
    <dbReference type="NCBI Taxonomy" id="2703818"/>
    <lineage>
        <taxon>Bacteria</taxon>
        <taxon>Bacillati</taxon>
        <taxon>Bacillota</taxon>
        <taxon>Bacilli</taxon>
        <taxon>Bacillales</taxon>
        <taxon>Bacillaceae</taxon>
        <taxon>Pallidibacillus</taxon>
    </lineage>
</organism>
<evidence type="ECO:0000256" key="2">
    <source>
        <dbReference type="ARBA" id="ARBA00022448"/>
    </source>
</evidence>
<dbReference type="InterPro" id="IPR017927">
    <property type="entry name" value="FAD-bd_FR_type"/>
</dbReference>
<keyword evidence="4 11" id="KW-0001">2Fe-2S</keyword>
<dbReference type="InterPro" id="IPR037117">
    <property type="entry name" value="Dihydroorotate_DH_ele_sf"/>
</dbReference>
<keyword evidence="2 11" id="KW-0813">Transport</keyword>
<comment type="cofactor">
    <cofactor evidence="11">
        <name>[2Fe-2S] cluster</name>
        <dbReference type="ChEBI" id="CHEBI:190135"/>
    </cofactor>
    <text evidence="11">Binds 1 [2Fe-2S] cluster per subunit.</text>
</comment>
<dbReference type="PANTHER" id="PTHR43513:SF3">
    <property type="entry name" value="DIHYDROOROTATE DEHYDROGENASE B (NAD(+)), ELECTRON TRANSFER SUBUNIT-RELATED"/>
    <property type="match status" value="1"/>
</dbReference>
<gene>
    <name evidence="11" type="primary">pyrK</name>
    <name evidence="13" type="ORF">GW534_00315</name>
</gene>
<comment type="pathway">
    <text evidence="11">Pyrimidine metabolism; UMP biosynthesis via de novo pathway; orotate from (S)-dihydroorotate (NAD(+) route): step 1/1.</text>
</comment>
<dbReference type="InterPro" id="IPR050353">
    <property type="entry name" value="PyrK_electron_transfer"/>
</dbReference>
<evidence type="ECO:0000256" key="8">
    <source>
        <dbReference type="ARBA" id="ARBA00022982"/>
    </source>
</evidence>
<feature type="binding site" evidence="11">
    <location>
        <position position="226"/>
    </location>
    <ligand>
        <name>[2Fe-2S] cluster</name>
        <dbReference type="ChEBI" id="CHEBI:190135"/>
    </ligand>
</feature>
<dbReference type="PANTHER" id="PTHR43513">
    <property type="entry name" value="DIHYDROOROTATE DEHYDROGENASE B (NAD(+)), ELECTRON TRANSFER SUBUNIT"/>
    <property type="match status" value="1"/>
</dbReference>
<comment type="function">
    <text evidence="11">Responsible for channeling the electrons from the oxidation of dihydroorotate from the FMN redox center in the PyrD type B subunit to the ultimate electron acceptor NAD(+).</text>
</comment>
<evidence type="ECO:0000256" key="6">
    <source>
        <dbReference type="ARBA" id="ARBA00022827"/>
    </source>
</evidence>
<dbReference type="PROSITE" id="PS51384">
    <property type="entry name" value="FAD_FR"/>
    <property type="match status" value="1"/>
</dbReference>
<comment type="similarity">
    <text evidence="1 11">Belongs to the PyrK family.</text>
</comment>
<comment type="subunit">
    <text evidence="11">Heterotetramer of 2 PyrK and 2 PyrD type B subunits.</text>
</comment>
<dbReference type="NCBIfam" id="NF000797">
    <property type="entry name" value="PRK00054.1-2"/>
    <property type="match status" value="1"/>
</dbReference>
<feature type="binding site" evidence="11">
    <location>
        <position position="221"/>
    </location>
    <ligand>
        <name>[2Fe-2S] cluster</name>
        <dbReference type="ChEBI" id="CHEBI:190135"/>
    </ligand>
</feature>
<evidence type="ECO:0000259" key="12">
    <source>
        <dbReference type="PROSITE" id="PS51384"/>
    </source>
</evidence>
<feature type="binding site" evidence="11">
    <location>
        <position position="246"/>
    </location>
    <ligand>
        <name>[2Fe-2S] cluster</name>
        <dbReference type="ChEBI" id="CHEBI:190135"/>
    </ligand>
</feature>
<keyword evidence="9 11" id="KW-0408">Iron</keyword>
<evidence type="ECO:0000313" key="14">
    <source>
        <dbReference type="Proteomes" id="UP000743899"/>
    </source>
</evidence>
<evidence type="ECO:0000256" key="3">
    <source>
        <dbReference type="ARBA" id="ARBA00022630"/>
    </source>
</evidence>
<protein>
    <recommendedName>
        <fullName evidence="11">Dihydroorotate dehydrogenase B (NAD(+)), electron transfer subunit</fullName>
    </recommendedName>
    <alternativeName>
        <fullName evidence="11">Dihydroorotate oxidase B, electron transfer subunit</fullName>
    </alternativeName>
</protein>
<dbReference type="InterPro" id="IPR019480">
    <property type="entry name" value="Dihydroorotate_DH_Fe-S-bd"/>
</dbReference>
<feature type="domain" description="FAD-binding FR-type" evidence="12">
    <location>
        <begin position="2"/>
        <end position="102"/>
    </location>
</feature>
<dbReference type="Pfam" id="PF00175">
    <property type="entry name" value="NAD_binding_1"/>
    <property type="match status" value="1"/>
</dbReference>
<feature type="binding site" evidence="11">
    <location>
        <begin position="77"/>
        <end position="78"/>
    </location>
    <ligand>
        <name>FAD</name>
        <dbReference type="ChEBI" id="CHEBI:57692"/>
    </ligand>
</feature>
<keyword evidence="6 11" id="KW-0274">FAD</keyword>
<dbReference type="Gene3D" id="3.40.50.80">
    <property type="entry name" value="Nucleotide-binding domain of ferredoxin-NADP reductase (FNR) module"/>
    <property type="match status" value="1"/>
</dbReference>
<keyword evidence="3 11" id="KW-0285">Flavoprotein</keyword>
<keyword evidence="5 11" id="KW-0479">Metal-binding</keyword>
<keyword evidence="8 11" id="KW-0249">Electron transport</keyword>
<name>A0ABW9ZYH1_9BACI</name>
<evidence type="ECO:0000313" key="13">
    <source>
        <dbReference type="EMBL" id="NCU16218.1"/>
    </source>
</evidence>
<dbReference type="InterPro" id="IPR012165">
    <property type="entry name" value="Cyt_c3_hydrogenase_gsu"/>
</dbReference>
<feature type="binding site" evidence="11">
    <location>
        <position position="229"/>
    </location>
    <ligand>
        <name>[2Fe-2S] cluster</name>
        <dbReference type="ChEBI" id="CHEBI:190135"/>
    </ligand>
</feature>
<evidence type="ECO:0000256" key="5">
    <source>
        <dbReference type="ARBA" id="ARBA00022723"/>
    </source>
</evidence>
<keyword evidence="7 11" id="KW-0665">Pyrimidine biosynthesis</keyword>
<dbReference type="Pfam" id="PF10418">
    <property type="entry name" value="DHODB_Fe-S_bind"/>
    <property type="match status" value="1"/>
</dbReference>
<accession>A0ABW9ZYH1</accession>
<evidence type="ECO:0000256" key="1">
    <source>
        <dbReference type="ARBA" id="ARBA00006422"/>
    </source>
</evidence>
<evidence type="ECO:0000256" key="10">
    <source>
        <dbReference type="ARBA" id="ARBA00023014"/>
    </source>
</evidence>
<keyword evidence="10 11" id="KW-0411">Iron-sulfur</keyword>
<evidence type="ECO:0000256" key="9">
    <source>
        <dbReference type="ARBA" id="ARBA00023004"/>
    </source>
</evidence>
<dbReference type="InterPro" id="IPR017938">
    <property type="entry name" value="Riboflavin_synthase-like_b-brl"/>
</dbReference>
<dbReference type="InterPro" id="IPR001433">
    <property type="entry name" value="OxRdtase_FAD/NAD-bd"/>
</dbReference>
<dbReference type="SUPFAM" id="SSF52343">
    <property type="entry name" value="Ferredoxin reductase-like, C-terminal NADP-linked domain"/>
    <property type="match status" value="1"/>
</dbReference>
<dbReference type="InterPro" id="IPR023455">
    <property type="entry name" value="Dihydroorotate_DHASE_ETsu"/>
</dbReference>
<proteinExistence type="inferred from homology"/>
<sequence length="259" mass="28431">MVAVEKMVVTEQIEIAKNIFKLVLKGDLVVKVTAPGQFVNLKVTESLDPILPRPISIADLNKENHKMAIIYRIEGRGTELLSYKKIGDEVTIIGPLGNGFPIQDMKSGQKALIVGGGIGTPPLLELSKQLALRGVEVTHVLGFQTKEAVILQQELSEYGKTYVATEDGTEGTKGFVTDVIDQYELEFDRLYTCGPTPMLKALEAKFPEKEVYLSLEERMACGIGACYACVKETCKKDDELGYRKICSDGPVFRAGEVVL</sequence>
<keyword evidence="14" id="KW-1185">Reference proteome</keyword>
<dbReference type="InterPro" id="IPR039261">
    <property type="entry name" value="FNR_nucleotide-bd"/>
</dbReference>
<evidence type="ECO:0000256" key="4">
    <source>
        <dbReference type="ARBA" id="ARBA00022714"/>
    </source>
</evidence>
<feature type="binding site" evidence="11">
    <location>
        <begin position="53"/>
        <end position="56"/>
    </location>
    <ligand>
        <name>FAD</name>
        <dbReference type="ChEBI" id="CHEBI:57692"/>
    </ligand>
</feature>
<dbReference type="Proteomes" id="UP000743899">
    <property type="component" value="Unassembled WGS sequence"/>
</dbReference>
<dbReference type="PRINTS" id="PR00409">
    <property type="entry name" value="PHDIOXRDTASE"/>
</dbReference>
<comment type="cofactor">
    <cofactor evidence="11">
        <name>FAD</name>
        <dbReference type="ChEBI" id="CHEBI:57692"/>
    </cofactor>
    <text evidence="11">Binds 1 FAD per subunit.</text>
</comment>